<name>A0A5A7RGP4_STRAF</name>
<keyword evidence="2" id="KW-1185">Reference proteome</keyword>
<evidence type="ECO:0000313" key="2">
    <source>
        <dbReference type="Proteomes" id="UP000325081"/>
    </source>
</evidence>
<organism evidence="1 2">
    <name type="scientific">Striga asiatica</name>
    <name type="common">Asiatic witchweed</name>
    <name type="synonym">Buchnera asiatica</name>
    <dbReference type="NCBI Taxonomy" id="4170"/>
    <lineage>
        <taxon>Eukaryota</taxon>
        <taxon>Viridiplantae</taxon>
        <taxon>Streptophyta</taxon>
        <taxon>Embryophyta</taxon>
        <taxon>Tracheophyta</taxon>
        <taxon>Spermatophyta</taxon>
        <taxon>Magnoliopsida</taxon>
        <taxon>eudicotyledons</taxon>
        <taxon>Gunneridae</taxon>
        <taxon>Pentapetalae</taxon>
        <taxon>asterids</taxon>
        <taxon>lamiids</taxon>
        <taxon>Lamiales</taxon>
        <taxon>Orobanchaceae</taxon>
        <taxon>Buchnereae</taxon>
        <taxon>Striga</taxon>
    </lineage>
</organism>
<reference evidence="2" key="1">
    <citation type="journal article" date="2019" name="Curr. Biol.">
        <title>Genome Sequence of Striga asiatica Provides Insight into the Evolution of Plant Parasitism.</title>
        <authorList>
            <person name="Yoshida S."/>
            <person name="Kim S."/>
            <person name="Wafula E.K."/>
            <person name="Tanskanen J."/>
            <person name="Kim Y.M."/>
            <person name="Honaas L."/>
            <person name="Yang Z."/>
            <person name="Spallek T."/>
            <person name="Conn C.E."/>
            <person name="Ichihashi Y."/>
            <person name="Cheong K."/>
            <person name="Cui S."/>
            <person name="Der J.P."/>
            <person name="Gundlach H."/>
            <person name="Jiao Y."/>
            <person name="Hori C."/>
            <person name="Ishida J.K."/>
            <person name="Kasahara H."/>
            <person name="Kiba T."/>
            <person name="Kim M.S."/>
            <person name="Koo N."/>
            <person name="Laohavisit A."/>
            <person name="Lee Y.H."/>
            <person name="Lumba S."/>
            <person name="McCourt P."/>
            <person name="Mortimer J.C."/>
            <person name="Mutuku J.M."/>
            <person name="Nomura T."/>
            <person name="Sasaki-Sekimoto Y."/>
            <person name="Seto Y."/>
            <person name="Wang Y."/>
            <person name="Wakatake T."/>
            <person name="Sakakibara H."/>
            <person name="Demura T."/>
            <person name="Yamaguchi S."/>
            <person name="Yoneyama K."/>
            <person name="Manabe R.I."/>
            <person name="Nelson D.C."/>
            <person name="Schulman A.H."/>
            <person name="Timko M.P."/>
            <person name="dePamphilis C.W."/>
            <person name="Choi D."/>
            <person name="Shirasu K."/>
        </authorList>
    </citation>
    <scope>NUCLEOTIDE SEQUENCE [LARGE SCALE GENOMIC DNA]</scope>
    <source>
        <strain evidence="2">cv. UVA1</strain>
    </source>
</reference>
<comment type="caution">
    <text evidence="1">The sequence shown here is derived from an EMBL/GenBank/DDBJ whole genome shotgun (WGS) entry which is preliminary data.</text>
</comment>
<evidence type="ECO:0000313" key="1">
    <source>
        <dbReference type="EMBL" id="GER56397.1"/>
    </source>
</evidence>
<proteinExistence type="predicted"/>
<dbReference type="AlphaFoldDB" id="A0A5A7RGP4"/>
<accession>A0A5A7RGP4</accession>
<gene>
    <name evidence="1" type="ORF">STAS_34124</name>
</gene>
<protein>
    <submittedName>
        <fullName evidence="1">HAT transposon superfamily protein</fullName>
    </submittedName>
</protein>
<dbReference type="Proteomes" id="UP000325081">
    <property type="component" value="Unassembled WGS sequence"/>
</dbReference>
<sequence length="150" mass="17137">MVKEDCRNDLKCKFCRTITKRGISRAKFILEMAKSSDNPQDPPKYPSNDPLWKYVWVVKEDCRNDLKSKFCGTITKGGISRAKCHIAGGSTSVKVYTKAPPSVVEEIKSYKLNKAATVAKKKIILRYPHQLMGFNMKIMERLLHLQVQCQ</sequence>
<dbReference type="EMBL" id="BKCP01012736">
    <property type="protein sequence ID" value="GER56397.1"/>
    <property type="molecule type" value="Genomic_DNA"/>
</dbReference>